<evidence type="ECO:0000256" key="7">
    <source>
        <dbReference type="ARBA" id="ARBA00023108"/>
    </source>
</evidence>
<dbReference type="OrthoDB" id="690068at2759"/>
<dbReference type="Pfam" id="PF00010">
    <property type="entry name" value="HLH"/>
    <property type="match status" value="1"/>
</dbReference>
<name>A0A556TQX0_BAGYA</name>
<keyword evidence="8" id="KW-0238">DNA-binding</keyword>
<dbReference type="Proteomes" id="UP000319801">
    <property type="component" value="Unassembled WGS sequence"/>
</dbReference>
<evidence type="ECO:0000256" key="3">
    <source>
        <dbReference type="ARBA" id="ARBA00022491"/>
    </source>
</evidence>
<evidence type="ECO:0000256" key="4">
    <source>
        <dbReference type="ARBA" id="ARBA00022499"/>
    </source>
</evidence>
<evidence type="ECO:0000259" key="12">
    <source>
        <dbReference type="PROSITE" id="PS50888"/>
    </source>
</evidence>
<dbReference type="InterPro" id="IPR003650">
    <property type="entry name" value="Orange_dom"/>
</dbReference>
<dbReference type="PROSITE" id="PS51054">
    <property type="entry name" value="ORANGE"/>
    <property type="match status" value="1"/>
</dbReference>
<feature type="domain" description="Orange" evidence="13">
    <location>
        <begin position="206"/>
        <end position="241"/>
    </location>
</feature>
<keyword evidence="7" id="KW-0090">Biological rhythms</keyword>
<dbReference type="GO" id="GO:0005737">
    <property type="term" value="C:cytoplasm"/>
    <property type="evidence" value="ECO:0007669"/>
    <property type="project" value="UniProtKB-SubCell"/>
</dbReference>
<keyword evidence="5" id="KW-0832">Ubl conjugation</keyword>
<dbReference type="Pfam" id="PF07527">
    <property type="entry name" value="Hairy_orange"/>
    <property type="match status" value="1"/>
</dbReference>
<dbReference type="Gene3D" id="4.10.280.10">
    <property type="entry name" value="Helix-loop-helix DNA-binding domain"/>
    <property type="match status" value="1"/>
</dbReference>
<evidence type="ECO:0000256" key="6">
    <source>
        <dbReference type="ARBA" id="ARBA00023015"/>
    </source>
</evidence>
<keyword evidence="6" id="KW-0805">Transcription regulation</keyword>
<feature type="region of interest" description="Disordered" evidence="11">
    <location>
        <begin position="269"/>
        <end position="302"/>
    </location>
</feature>
<protein>
    <submittedName>
        <fullName evidence="14">Class E basic helix-loop-helix protein 41</fullName>
    </submittedName>
</protein>
<dbReference type="PROSITE" id="PS50888">
    <property type="entry name" value="BHLH"/>
    <property type="match status" value="1"/>
</dbReference>
<keyword evidence="4" id="KW-1017">Isopeptide bond</keyword>
<accession>A0A556TQX0</accession>
<evidence type="ECO:0000256" key="2">
    <source>
        <dbReference type="ARBA" id="ARBA00004496"/>
    </source>
</evidence>
<feature type="compositionally biased region" description="Basic and acidic residues" evidence="11">
    <location>
        <begin position="290"/>
        <end position="300"/>
    </location>
</feature>
<evidence type="ECO:0000259" key="13">
    <source>
        <dbReference type="PROSITE" id="PS51054"/>
    </source>
</evidence>
<organism evidence="14 15">
    <name type="scientific">Bagarius yarrelli</name>
    <name type="common">Goonch</name>
    <name type="synonym">Bagrus yarrelli</name>
    <dbReference type="NCBI Taxonomy" id="175774"/>
    <lineage>
        <taxon>Eukaryota</taxon>
        <taxon>Metazoa</taxon>
        <taxon>Chordata</taxon>
        <taxon>Craniata</taxon>
        <taxon>Vertebrata</taxon>
        <taxon>Euteleostomi</taxon>
        <taxon>Actinopterygii</taxon>
        <taxon>Neopterygii</taxon>
        <taxon>Teleostei</taxon>
        <taxon>Ostariophysi</taxon>
        <taxon>Siluriformes</taxon>
        <taxon>Sisoridae</taxon>
        <taxon>Sisorinae</taxon>
        <taxon>Bagarius</taxon>
    </lineage>
</organism>
<keyword evidence="3" id="KW-0678">Repressor</keyword>
<dbReference type="InterPro" id="IPR036638">
    <property type="entry name" value="HLH_DNA-bd_sf"/>
</dbReference>
<feature type="compositionally biased region" description="Basic and acidic residues" evidence="11">
    <location>
        <begin position="429"/>
        <end position="440"/>
    </location>
</feature>
<evidence type="ECO:0000313" key="15">
    <source>
        <dbReference type="Proteomes" id="UP000319801"/>
    </source>
</evidence>
<feature type="compositionally biased region" description="Basic and acidic residues" evidence="11">
    <location>
        <begin position="462"/>
        <end position="471"/>
    </location>
</feature>
<evidence type="ECO:0000256" key="9">
    <source>
        <dbReference type="ARBA" id="ARBA00023163"/>
    </source>
</evidence>
<comment type="subcellular location">
    <subcellularLocation>
        <location evidence="2">Cytoplasm</location>
    </subcellularLocation>
    <subcellularLocation>
        <location evidence="1">Nucleus</location>
    </subcellularLocation>
</comment>
<dbReference type="GO" id="GO:0006355">
    <property type="term" value="P:regulation of DNA-templated transcription"/>
    <property type="evidence" value="ECO:0007669"/>
    <property type="project" value="InterPro"/>
</dbReference>
<feature type="domain" description="BHLH" evidence="12">
    <location>
        <begin position="119"/>
        <end position="174"/>
    </location>
</feature>
<dbReference type="InterPro" id="IPR011598">
    <property type="entry name" value="bHLH_dom"/>
</dbReference>
<dbReference type="SUPFAM" id="SSF47459">
    <property type="entry name" value="HLH, helix-loop-helix DNA-binding domain"/>
    <property type="match status" value="1"/>
</dbReference>
<feature type="region of interest" description="Disordered" evidence="11">
    <location>
        <begin position="429"/>
        <end position="471"/>
    </location>
</feature>
<dbReference type="GO" id="GO:0005634">
    <property type="term" value="C:nucleus"/>
    <property type="evidence" value="ECO:0007669"/>
    <property type="project" value="UniProtKB-SubCell"/>
</dbReference>
<keyword evidence="15" id="KW-1185">Reference proteome</keyword>
<dbReference type="EMBL" id="VCAZ01000011">
    <property type="protein sequence ID" value="TSK38509.1"/>
    <property type="molecule type" value="Genomic_DNA"/>
</dbReference>
<evidence type="ECO:0000313" key="14">
    <source>
        <dbReference type="EMBL" id="TSK38509.1"/>
    </source>
</evidence>
<dbReference type="PANTHER" id="PTHR10985">
    <property type="entry name" value="BASIC HELIX-LOOP-HELIX TRANSCRIPTION FACTOR, HES-RELATED"/>
    <property type="match status" value="1"/>
</dbReference>
<comment type="caution">
    <text evidence="14">The sequence shown here is derived from an EMBL/GenBank/DDBJ whole genome shotgun (WGS) entry which is preliminary data.</text>
</comment>
<reference evidence="14 15" key="1">
    <citation type="journal article" date="2019" name="Genome Biol. Evol.">
        <title>Whole-Genome Sequencing of the Giant Devil Catfish, Bagarius yarrelli.</title>
        <authorList>
            <person name="Jiang W."/>
            <person name="Lv Y."/>
            <person name="Cheng L."/>
            <person name="Yang K."/>
            <person name="Chao B."/>
            <person name="Wang X."/>
            <person name="Li Y."/>
            <person name="Pan X."/>
            <person name="You X."/>
            <person name="Zhang Y."/>
            <person name="Yang J."/>
            <person name="Li J."/>
            <person name="Zhang X."/>
            <person name="Liu S."/>
            <person name="Sun C."/>
            <person name="Yang J."/>
            <person name="Shi Q."/>
        </authorList>
    </citation>
    <scope>NUCLEOTIDE SEQUENCE [LARGE SCALE GENOMIC DNA]</scope>
    <source>
        <strain evidence="14">JWS20170419001</strain>
        <tissue evidence="14">Muscle</tissue>
    </source>
</reference>
<evidence type="ECO:0000256" key="11">
    <source>
        <dbReference type="SAM" id="MobiDB-lite"/>
    </source>
</evidence>
<dbReference type="FunFam" id="4.10.280.10:FF:000020">
    <property type="entry name" value="class E basic helix-loop-helix protein 40"/>
    <property type="match status" value="1"/>
</dbReference>
<dbReference type="Gene3D" id="6.10.250.980">
    <property type="match status" value="1"/>
</dbReference>
<evidence type="ECO:0000256" key="5">
    <source>
        <dbReference type="ARBA" id="ARBA00022843"/>
    </source>
</evidence>
<evidence type="ECO:0000256" key="1">
    <source>
        <dbReference type="ARBA" id="ARBA00004123"/>
    </source>
</evidence>
<keyword evidence="10" id="KW-0539">Nucleus</keyword>
<gene>
    <name evidence="14" type="ORF">Baya_2925</name>
</gene>
<evidence type="ECO:0000256" key="8">
    <source>
        <dbReference type="ARBA" id="ARBA00023125"/>
    </source>
</evidence>
<proteinExistence type="predicted"/>
<dbReference type="GO" id="GO:0046983">
    <property type="term" value="F:protein dimerization activity"/>
    <property type="evidence" value="ECO:0007669"/>
    <property type="project" value="InterPro"/>
</dbReference>
<dbReference type="SMART" id="SM00511">
    <property type="entry name" value="ORANGE"/>
    <property type="match status" value="1"/>
</dbReference>
<dbReference type="GO" id="GO:0048511">
    <property type="term" value="P:rhythmic process"/>
    <property type="evidence" value="ECO:0007669"/>
    <property type="project" value="UniProtKB-KW"/>
</dbReference>
<keyword evidence="9" id="KW-0804">Transcription</keyword>
<sequence length="471" mass="52799">MAHVLKHAARDPSDHRRRRSVFLTHADRCKKKKDAHWLQDRLGITHALLPKKRMREGEKLWMKEYRDCRTDRSSITQISLGNAVFDFIAKHTLELVDYSSLYMCKSKRGMKREEGKQDAYKLPHRLIEKKRRDRINECIGQLKDLLPEHLKLTTLGHLEKAVVLELTLKHLNALTAVTEQQHQKILALQNGDRTLKSSIRADLNAFHSGFQACAKEVLKYLNTVEKWTSCEQRCTQLIEHLHKVLAQLVQPQTGAQERDGQANCVPVIQRTQNPEANENDTDTDSGYGGEAEKSEARAEKAVGGVKIKQEFGDERVAKKPKMSWSENSGERSAEQPNFALMNSLIGMAGVGQQTPFCVPFYFINPSTAGSYMPFFDKCSLEKLVYPALSGPFPWLYPGITAHTSAAAAAAFPGGSLEKSLRFGPISLEKDCPSPSNEKKCNNVGASCPTDGDQNLNPDLNEDQTKIKETTG</sequence>
<evidence type="ECO:0000256" key="10">
    <source>
        <dbReference type="ARBA" id="ARBA00023242"/>
    </source>
</evidence>
<dbReference type="GO" id="GO:0003677">
    <property type="term" value="F:DNA binding"/>
    <property type="evidence" value="ECO:0007669"/>
    <property type="project" value="UniProtKB-KW"/>
</dbReference>
<dbReference type="InterPro" id="IPR050370">
    <property type="entry name" value="HES_HEY"/>
</dbReference>
<dbReference type="SMART" id="SM00353">
    <property type="entry name" value="HLH"/>
    <property type="match status" value="1"/>
</dbReference>
<dbReference type="SUPFAM" id="SSF158457">
    <property type="entry name" value="Orange domain-like"/>
    <property type="match status" value="1"/>
</dbReference>
<dbReference type="AlphaFoldDB" id="A0A556TQX0"/>